<evidence type="ECO:0000256" key="3">
    <source>
        <dbReference type="ARBA" id="ARBA00022722"/>
    </source>
</evidence>
<accession>A0A285VN49</accession>
<keyword evidence="1 5" id="KW-0963">Cytoplasm</keyword>
<dbReference type="SUPFAM" id="SSF53098">
    <property type="entry name" value="Ribonuclease H-like"/>
    <property type="match status" value="1"/>
</dbReference>
<dbReference type="RefSeq" id="WP_097187601.1">
    <property type="nucleotide sequence ID" value="NZ_OBQK01000003.1"/>
</dbReference>
<feature type="region of interest" description="Disordered" evidence="6">
    <location>
        <begin position="155"/>
        <end position="174"/>
    </location>
</feature>
<dbReference type="STRING" id="1122622.GCA_000421185_02212"/>
<evidence type="ECO:0000256" key="2">
    <source>
        <dbReference type="ARBA" id="ARBA00022517"/>
    </source>
</evidence>
<dbReference type="InterPro" id="IPR005227">
    <property type="entry name" value="YqgF"/>
</dbReference>
<dbReference type="PANTHER" id="PTHR33317:SF4">
    <property type="entry name" value="POLYNUCLEOTIDYL TRANSFERASE, RIBONUCLEASE H-LIKE SUPERFAMILY PROTEIN"/>
    <property type="match status" value="1"/>
</dbReference>
<dbReference type="EMBL" id="OBQK01000003">
    <property type="protein sequence ID" value="SOC54636.1"/>
    <property type="molecule type" value="Genomic_DNA"/>
</dbReference>
<evidence type="ECO:0000256" key="6">
    <source>
        <dbReference type="SAM" id="MobiDB-lite"/>
    </source>
</evidence>
<dbReference type="CDD" id="cd16964">
    <property type="entry name" value="YqgF"/>
    <property type="match status" value="1"/>
</dbReference>
<protein>
    <recommendedName>
        <fullName evidence="5">Putative pre-16S rRNA nuclease</fullName>
        <ecNumber evidence="5">3.1.-.-</ecNumber>
    </recommendedName>
</protein>
<keyword evidence="2 5" id="KW-0690">Ribosome biogenesis</keyword>
<dbReference type="InterPro" id="IPR006641">
    <property type="entry name" value="YqgF/RNaseH-like_dom"/>
</dbReference>
<dbReference type="PANTHER" id="PTHR33317">
    <property type="entry name" value="POLYNUCLEOTIDYL TRANSFERASE, RIBONUCLEASE H-LIKE SUPERFAMILY PROTEIN"/>
    <property type="match status" value="1"/>
</dbReference>
<dbReference type="GO" id="GO:0004518">
    <property type="term" value="F:nuclease activity"/>
    <property type="evidence" value="ECO:0007669"/>
    <property type="project" value="UniProtKB-KW"/>
</dbReference>
<feature type="domain" description="YqgF/RNase H-like" evidence="7">
    <location>
        <begin position="16"/>
        <end position="117"/>
    </location>
</feature>
<evidence type="ECO:0000313" key="9">
    <source>
        <dbReference type="Proteomes" id="UP000219688"/>
    </source>
</evidence>
<organism evidence="8 9">
    <name type="scientific">Ornithinimicrobium cerasi</name>
    <dbReference type="NCBI Taxonomy" id="2248773"/>
    <lineage>
        <taxon>Bacteria</taxon>
        <taxon>Bacillati</taxon>
        <taxon>Actinomycetota</taxon>
        <taxon>Actinomycetes</taxon>
        <taxon>Micrococcales</taxon>
        <taxon>Ornithinimicrobiaceae</taxon>
        <taxon>Ornithinimicrobium</taxon>
    </lineage>
</organism>
<dbReference type="Pfam" id="PF03652">
    <property type="entry name" value="RuvX"/>
    <property type="match status" value="1"/>
</dbReference>
<evidence type="ECO:0000313" key="8">
    <source>
        <dbReference type="EMBL" id="SOC54636.1"/>
    </source>
</evidence>
<dbReference type="InterPro" id="IPR037027">
    <property type="entry name" value="YqgF/RNaseH-like_dom_sf"/>
</dbReference>
<dbReference type="AlphaFoldDB" id="A0A285VN49"/>
<evidence type="ECO:0000259" key="7">
    <source>
        <dbReference type="SMART" id="SM00732"/>
    </source>
</evidence>
<name>A0A285VN49_9MICO</name>
<evidence type="ECO:0000256" key="1">
    <source>
        <dbReference type="ARBA" id="ARBA00022490"/>
    </source>
</evidence>
<keyword evidence="4 5" id="KW-0378">Hydrolase</keyword>
<dbReference type="InterPro" id="IPR012337">
    <property type="entry name" value="RNaseH-like_sf"/>
</dbReference>
<dbReference type="GO" id="GO:0000967">
    <property type="term" value="P:rRNA 5'-end processing"/>
    <property type="evidence" value="ECO:0007669"/>
    <property type="project" value="UniProtKB-UniRule"/>
</dbReference>
<proteinExistence type="inferred from homology"/>
<dbReference type="HAMAP" id="MF_00651">
    <property type="entry name" value="Nuclease_YqgF"/>
    <property type="match status" value="1"/>
</dbReference>
<dbReference type="NCBIfam" id="TIGR00250">
    <property type="entry name" value="RNAse_H_YqgF"/>
    <property type="match status" value="1"/>
</dbReference>
<dbReference type="EC" id="3.1.-.-" evidence="5"/>
<sequence length="174" mass="18405">MSTSTTPPDGASPARGALLGVDVGEVRVGLAASDPEGLIATPVDTLRRDREHGSDLVRIAEEVRDRGAVGVVVGLPRSLSGEEGLAAGRARLYAKALQRHLEVPVRLWDERLTTVDAHRALRSSGVPGRRQRGVVDQAAAVLILQAALDARRAGRPAGVPLKARKPRTPRSGTR</sequence>
<comment type="function">
    <text evidence="5">Could be a nuclease involved in processing of the 5'-end of pre-16S rRNA.</text>
</comment>
<keyword evidence="3 5" id="KW-0540">Nuclease</keyword>
<reference evidence="9" key="1">
    <citation type="submission" date="2017-08" db="EMBL/GenBank/DDBJ databases">
        <authorList>
            <person name="Varghese N."/>
            <person name="Submissions S."/>
        </authorList>
    </citation>
    <scope>NUCLEOTIDE SEQUENCE [LARGE SCALE GENOMIC DNA]</scope>
    <source>
        <strain evidence="9">USBA17B2</strain>
    </source>
</reference>
<dbReference type="GO" id="GO:0005829">
    <property type="term" value="C:cytosol"/>
    <property type="evidence" value="ECO:0007669"/>
    <property type="project" value="TreeGrafter"/>
</dbReference>
<comment type="similarity">
    <text evidence="5">Belongs to the YqgF HJR family.</text>
</comment>
<dbReference type="Proteomes" id="UP000219688">
    <property type="component" value="Unassembled WGS sequence"/>
</dbReference>
<keyword evidence="9" id="KW-1185">Reference proteome</keyword>
<dbReference type="Gene3D" id="3.30.420.140">
    <property type="entry name" value="YqgF/RNase H-like domain"/>
    <property type="match status" value="1"/>
</dbReference>
<dbReference type="GO" id="GO:0016788">
    <property type="term" value="F:hydrolase activity, acting on ester bonds"/>
    <property type="evidence" value="ECO:0007669"/>
    <property type="project" value="UniProtKB-UniRule"/>
</dbReference>
<feature type="compositionally biased region" description="Basic residues" evidence="6">
    <location>
        <begin position="162"/>
        <end position="174"/>
    </location>
</feature>
<evidence type="ECO:0000256" key="4">
    <source>
        <dbReference type="ARBA" id="ARBA00022801"/>
    </source>
</evidence>
<evidence type="ECO:0000256" key="5">
    <source>
        <dbReference type="HAMAP-Rule" id="MF_00651"/>
    </source>
</evidence>
<gene>
    <name evidence="8" type="ORF">SAMN05421879_103277</name>
</gene>
<dbReference type="SMART" id="SM00732">
    <property type="entry name" value="YqgFc"/>
    <property type="match status" value="1"/>
</dbReference>
<comment type="subcellular location">
    <subcellularLocation>
        <location evidence="5">Cytoplasm</location>
    </subcellularLocation>
</comment>